<dbReference type="Pfam" id="PF19781">
    <property type="entry name" value="DUF6266"/>
    <property type="match status" value="1"/>
</dbReference>
<dbReference type="AlphaFoldDB" id="A0A4R0NNW4"/>
<name>A0A4R0NNW4_9SPHI</name>
<sequence length="130" mass="13935">MQYNLDNAVTGVAPNYEINYPIVKFCKGELSIPLDAMVTSLAGAELKFDWDSQFNVGFGADTDKATIVVYNPDKGLFTLLTGAATRVAGTYTMQLPASYSGDEVHCYMSLLSADGQVSSDSVFVATITVL</sequence>
<organism evidence="1 2">
    <name type="scientific">Pedobacter psychroterrae</name>
    <dbReference type="NCBI Taxonomy" id="2530453"/>
    <lineage>
        <taxon>Bacteria</taxon>
        <taxon>Pseudomonadati</taxon>
        <taxon>Bacteroidota</taxon>
        <taxon>Sphingobacteriia</taxon>
        <taxon>Sphingobacteriales</taxon>
        <taxon>Sphingobacteriaceae</taxon>
        <taxon>Pedobacter</taxon>
    </lineage>
</organism>
<dbReference type="InterPro" id="IPR046233">
    <property type="entry name" value="DUF6266"/>
</dbReference>
<comment type="caution">
    <text evidence="1">The sequence shown here is derived from an EMBL/GenBank/DDBJ whole genome shotgun (WGS) entry which is preliminary data.</text>
</comment>
<evidence type="ECO:0000313" key="1">
    <source>
        <dbReference type="EMBL" id="TCD01668.1"/>
    </source>
</evidence>
<dbReference type="EMBL" id="SJSL01000002">
    <property type="protein sequence ID" value="TCD01668.1"/>
    <property type="molecule type" value="Genomic_DNA"/>
</dbReference>
<accession>A0A4R0NNW4</accession>
<protein>
    <submittedName>
        <fullName evidence="1">Uncharacterized protein</fullName>
    </submittedName>
</protein>
<dbReference type="Proteomes" id="UP000293347">
    <property type="component" value="Unassembled WGS sequence"/>
</dbReference>
<gene>
    <name evidence="1" type="ORF">EZ437_13190</name>
</gene>
<reference evidence="1 2" key="1">
    <citation type="submission" date="2019-02" db="EMBL/GenBank/DDBJ databases">
        <title>Pedobacter sp. RP-1-14 sp. nov., isolated from Arctic soil.</title>
        <authorList>
            <person name="Dahal R.H."/>
        </authorList>
    </citation>
    <scope>NUCLEOTIDE SEQUENCE [LARGE SCALE GENOMIC DNA]</scope>
    <source>
        <strain evidence="1 2">RP-1-14</strain>
    </source>
</reference>
<dbReference type="OrthoDB" id="767088at2"/>
<keyword evidence="2" id="KW-1185">Reference proteome</keyword>
<evidence type="ECO:0000313" key="2">
    <source>
        <dbReference type="Proteomes" id="UP000293347"/>
    </source>
</evidence>
<proteinExistence type="predicted"/>